<evidence type="ECO:0000259" key="8">
    <source>
        <dbReference type="PROSITE" id="PS50042"/>
    </source>
</evidence>
<dbReference type="InterPro" id="IPR014710">
    <property type="entry name" value="RmlC-like_jellyroll"/>
</dbReference>
<dbReference type="PROSITE" id="PS50042">
    <property type="entry name" value="CNMP_BINDING_3"/>
    <property type="match status" value="1"/>
</dbReference>
<keyword evidence="11" id="KW-1185">Reference proteome</keyword>
<feature type="transmembrane region" description="Helical" evidence="7">
    <location>
        <begin position="406"/>
        <end position="426"/>
    </location>
</feature>
<gene>
    <name evidence="10" type="ORF">WQQ_39700</name>
</gene>
<dbReference type="PROSITE" id="PS50156">
    <property type="entry name" value="SSD"/>
    <property type="match status" value="1"/>
</dbReference>
<evidence type="ECO:0000313" key="11">
    <source>
        <dbReference type="Proteomes" id="UP000003704"/>
    </source>
</evidence>
<dbReference type="InterPro" id="IPR050545">
    <property type="entry name" value="Mycobact_MmpL"/>
</dbReference>
<evidence type="ECO:0000256" key="6">
    <source>
        <dbReference type="SAM" id="MobiDB-lite"/>
    </source>
</evidence>
<dbReference type="SUPFAM" id="SSF82866">
    <property type="entry name" value="Multidrug efflux transporter AcrB transmembrane domain"/>
    <property type="match status" value="2"/>
</dbReference>
<feature type="domain" description="Cyclic nucleotide-binding" evidence="8">
    <location>
        <begin position="777"/>
        <end position="877"/>
    </location>
</feature>
<dbReference type="Pfam" id="PF03176">
    <property type="entry name" value="MMPL"/>
    <property type="match status" value="2"/>
</dbReference>
<keyword evidence="4 7" id="KW-1133">Transmembrane helix</keyword>
<dbReference type="AlphaFoldDB" id="I8T4B0"/>
<dbReference type="STRING" id="1172194.WQQ_39700"/>
<evidence type="ECO:0008006" key="12">
    <source>
        <dbReference type="Google" id="ProtNLM"/>
    </source>
</evidence>
<feature type="transmembrane region" description="Helical" evidence="7">
    <location>
        <begin position="280"/>
        <end position="298"/>
    </location>
</feature>
<dbReference type="Pfam" id="PF00027">
    <property type="entry name" value="cNMP_binding"/>
    <property type="match status" value="1"/>
</dbReference>
<sequence>MLERIAERIARWPWVPLLLVAIITVFAALSCFDGHGRLRLGIDPSTEKLLPADDTDRLNYEHLRQTFGDTDAVLLAVRFDPVWTPENLAAIARLSDALKRLGGVASVFSIATAPNLLATGEEIEVGSFTEQAAADPRSVGALEQALKANPIYRGSLVSDDGRYAAFVISFDGVDETRFLHEHYADRIRQLAAEQTRSAEIRVTGAPVIRSATTTALIDTLSFTIPTIYALIVGLLLFAFRSVRATLAALVCVSTALVWTLASAAALGIPLNVVTVITPPLVITLGLAYNIHLLSDFFAEAAQTPDERRKRTQHVMRELAAPLLLATATTIAGFLALLFNALPAIQQFVWLSVLGVAYLFVLTLFFMPAMLAVLHCGRREHRQLGQRLAERFAPILARFDTRWRGRIILVALIMVPFDLWLATGIPIGTDYVKGFVAGHPARQDYEAINRIFNGANLVSVHIDSHLNDALTQPELLHAIDGLQSWLREQPEVGAAVSYVDHVKLINQSMSEGDAAAYAIPDSAAAIKQLLVFGGGEQIRRFVDPRYREALISVRLNVNDSAEIARFVERTEQRLRELPPALNGQLTGSSVLATRTVEAIGSGQWVSLAAASFVIWALLAFMFMSPRAGLWALLPNLLPVAVYFGLLRLLDIPLNPTNSLIASIVLGIAVDDTVHFLARFNSLARSLGNERKAMEAALAHSLRPTSLNTLALCAGLLMFAGSELRSQVQFGLLASFTLFVAWVSEITLTPALATKLKIVTLWDVLRVDLGQSPQHTIPLLAGLSLRQARVFALISRLERHKAGATVIRQGDQARDMYVIVDGEIEVWIDQASQKKVLARLGRGTVLGEAGYFGQRRTANVLAATPLRVLRFDSQDLERLRRRYPRIAATVFRNLNRVQAERLARATAMLQDGEPRPNLEPNLPTPT</sequence>
<dbReference type="PROSITE" id="PS00888">
    <property type="entry name" value="CNMP_BINDING_1"/>
    <property type="match status" value="1"/>
</dbReference>
<accession>I8T4B0</accession>
<dbReference type="GO" id="GO:0005886">
    <property type="term" value="C:plasma membrane"/>
    <property type="evidence" value="ECO:0007669"/>
    <property type="project" value="UniProtKB-SubCell"/>
</dbReference>
<dbReference type="InterPro" id="IPR018490">
    <property type="entry name" value="cNMP-bd_dom_sf"/>
</dbReference>
<dbReference type="EMBL" id="AKGD01000003">
    <property type="protein sequence ID" value="EIT68775.1"/>
    <property type="molecule type" value="Genomic_DNA"/>
</dbReference>
<protein>
    <recommendedName>
        <fullName evidence="12">Cyclic nucleotide-binding domain-containing protein</fullName>
    </recommendedName>
</protein>
<reference evidence="10 11" key="1">
    <citation type="journal article" date="2012" name="J. Bacteriol.">
        <title>Genome Sequence of n-Alkane-Degrading Hydrocarboniphaga effusa Strain AP103T (ATCC BAA-332T).</title>
        <authorList>
            <person name="Chang H.K."/>
            <person name="Zylstra G.J."/>
            <person name="Chae J.C."/>
        </authorList>
    </citation>
    <scope>NUCLEOTIDE SEQUENCE [LARGE SCALE GENOMIC DNA]</scope>
    <source>
        <strain evidence="10 11">AP103</strain>
    </source>
</reference>
<comment type="caution">
    <text evidence="10">The sequence shown here is derived from an EMBL/GenBank/DDBJ whole genome shotgun (WGS) entry which is preliminary data.</text>
</comment>
<dbReference type="PANTHER" id="PTHR33406:SF12">
    <property type="entry name" value="BLR2997 PROTEIN"/>
    <property type="match status" value="1"/>
</dbReference>
<feature type="transmembrane region" description="Helical" evidence="7">
    <location>
        <begin position="12"/>
        <end position="29"/>
    </location>
</feature>
<dbReference type="Gene3D" id="1.20.1640.10">
    <property type="entry name" value="Multidrug efflux transporter AcrB transmembrane domain"/>
    <property type="match status" value="2"/>
</dbReference>
<feature type="transmembrane region" description="Helical" evidence="7">
    <location>
        <begin position="628"/>
        <end position="645"/>
    </location>
</feature>
<comment type="subcellular location">
    <subcellularLocation>
        <location evidence="1">Cell membrane</location>
        <topology evidence="1">Multi-pass membrane protein</topology>
    </subcellularLocation>
</comment>
<dbReference type="Gene3D" id="2.60.120.10">
    <property type="entry name" value="Jelly Rolls"/>
    <property type="match status" value="1"/>
</dbReference>
<feature type="transmembrane region" description="Helical" evidence="7">
    <location>
        <begin position="220"/>
        <end position="239"/>
    </location>
</feature>
<name>I8T4B0_9GAMM</name>
<dbReference type="PANTHER" id="PTHR33406">
    <property type="entry name" value="MEMBRANE PROTEIN MJ1562-RELATED"/>
    <property type="match status" value="1"/>
</dbReference>
<dbReference type="SUPFAM" id="SSF51206">
    <property type="entry name" value="cAMP-binding domain-like"/>
    <property type="match status" value="1"/>
</dbReference>
<dbReference type="SMART" id="SM00100">
    <property type="entry name" value="cNMP"/>
    <property type="match status" value="1"/>
</dbReference>
<keyword evidence="5 7" id="KW-0472">Membrane</keyword>
<dbReference type="InterPro" id="IPR000731">
    <property type="entry name" value="SSD"/>
</dbReference>
<feature type="transmembrane region" description="Helical" evidence="7">
    <location>
        <begin position="347"/>
        <end position="373"/>
    </location>
</feature>
<keyword evidence="2" id="KW-1003">Cell membrane</keyword>
<evidence type="ECO:0000256" key="2">
    <source>
        <dbReference type="ARBA" id="ARBA00022475"/>
    </source>
</evidence>
<evidence type="ECO:0000256" key="3">
    <source>
        <dbReference type="ARBA" id="ARBA00022692"/>
    </source>
</evidence>
<evidence type="ECO:0000256" key="1">
    <source>
        <dbReference type="ARBA" id="ARBA00004651"/>
    </source>
</evidence>
<feature type="transmembrane region" description="Helical" evidence="7">
    <location>
        <begin position="603"/>
        <end position="621"/>
    </location>
</feature>
<feature type="transmembrane region" description="Helical" evidence="7">
    <location>
        <begin position="318"/>
        <end position="341"/>
    </location>
</feature>
<dbReference type="InterPro" id="IPR018488">
    <property type="entry name" value="cNMP-bd_CS"/>
</dbReference>
<dbReference type="InterPro" id="IPR000595">
    <property type="entry name" value="cNMP-bd_dom"/>
</dbReference>
<evidence type="ECO:0000256" key="4">
    <source>
        <dbReference type="ARBA" id="ARBA00022989"/>
    </source>
</evidence>
<dbReference type="Proteomes" id="UP000003704">
    <property type="component" value="Unassembled WGS sequence"/>
</dbReference>
<keyword evidence="3 7" id="KW-0812">Transmembrane</keyword>
<dbReference type="PROSITE" id="PS51257">
    <property type="entry name" value="PROKAR_LIPOPROTEIN"/>
    <property type="match status" value="1"/>
</dbReference>
<feature type="domain" description="SSD" evidence="9">
    <location>
        <begin position="246"/>
        <end position="372"/>
    </location>
</feature>
<evidence type="ECO:0000256" key="7">
    <source>
        <dbReference type="SAM" id="Phobius"/>
    </source>
</evidence>
<proteinExistence type="predicted"/>
<evidence type="ECO:0000256" key="5">
    <source>
        <dbReference type="ARBA" id="ARBA00023136"/>
    </source>
</evidence>
<feature type="region of interest" description="Disordered" evidence="6">
    <location>
        <begin position="905"/>
        <end position="924"/>
    </location>
</feature>
<organism evidence="10 11">
    <name type="scientific">Hydrocarboniphaga effusa AP103</name>
    <dbReference type="NCBI Taxonomy" id="1172194"/>
    <lineage>
        <taxon>Bacteria</taxon>
        <taxon>Pseudomonadati</taxon>
        <taxon>Pseudomonadota</taxon>
        <taxon>Gammaproteobacteria</taxon>
        <taxon>Nevskiales</taxon>
        <taxon>Nevskiaceae</taxon>
        <taxon>Hydrocarboniphaga</taxon>
    </lineage>
</organism>
<evidence type="ECO:0000313" key="10">
    <source>
        <dbReference type="EMBL" id="EIT68775.1"/>
    </source>
</evidence>
<evidence type="ECO:0000259" key="9">
    <source>
        <dbReference type="PROSITE" id="PS50156"/>
    </source>
</evidence>
<feature type="transmembrane region" description="Helical" evidence="7">
    <location>
        <begin position="246"/>
        <end position="268"/>
    </location>
</feature>
<dbReference type="RefSeq" id="WP_007186905.1">
    <property type="nucleotide sequence ID" value="NZ_AKGD01000003.1"/>
</dbReference>
<dbReference type="InterPro" id="IPR004869">
    <property type="entry name" value="MMPL_dom"/>
</dbReference>
<dbReference type="CDD" id="cd00038">
    <property type="entry name" value="CAP_ED"/>
    <property type="match status" value="1"/>
</dbReference>